<gene>
    <name evidence="2" type="ORF">VNI00_012130</name>
</gene>
<dbReference type="EMBL" id="JAYKXP010000055">
    <property type="protein sequence ID" value="KAK7034723.1"/>
    <property type="molecule type" value="Genomic_DNA"/>
</dbReference>
<accession>A0AAW0C6K6</accession>
<sequence>MPSSAHSIEGGRSGSGKAGSLFAKEQVQRLREWRRMEESEIRTEEPVQHDKLQRTKDSVAADIKRLKEDIGHGSRSTLTDGNFALLLKRKYSYTS</sequence>
<dbReference type="Proteomes" id="UP001383192">
    <property type="component" value="Unassembled WGS sequence"/>
</dbReference>
<evidence type="ECO:0000313" key="2">
    <source>
        <dbReference type="EMBL" id="KAK7034723.1"/>
    </source>
</evidence>
<evidence type="ECO:0000256" key="1">
    <source>
        <dbReference type="SAM" id="MobiDB-lite"/>
    </source>
</evidence>
<keyword evidence="3" id="KW-1185">Reference proteome</keyword>
<reference evidence="2 3" key="1">
    <citation type="submission" date="2024-01" db="EMBL/GenBank/DDBJ databases">
        <title>A draft genome for a cacao thread blight-causing isolate of Paramarasmius palmivorus.</title>
        <authorList>
            <person name="Baruah I.K."/>
            <person name="Bukari Y."/>
            <person name="Amoako-Attah I."/>
            <person name="Meinhardt L.W."/>
            <person name="Bailey B.A."/>
            <person name="Cohen S.P."/>
        </authorList>
    </citation>
    <scope>NUCLEOTIDE SEQUENCE [LARGE SCALE GENOMIC DNA]</scope>
    <source>
        <strain evidence="2 3">GH-12</strain>
    </source>
</reference>
<feature type="region of interest" description="Disordered" evidence="1">
    <location>
        <begin position="37"/>
        <end position="56"/>
    </location>
</feature>
<comment type="caution">
    <text evidence="2">The sequence shown here is derived from an EMBL/GenBank/DDBJ whole genome shotgun (WGS) entry which is preliminary data.</text>
</comment>
<organism evidence="2 3">
    <name type="scientific">Paramarasmius palmivorus</name>
    <dbReference type="NCBI Taxonomy" id="297713"/>
    <lineage>
        <taxon>Eukaryota</taxon>
        <taxon>Fungi</taxon>
        <taxon>Dikarya</taxon>
        <taxon>Basidiomycota</taxon>
        <taxon>Agaricomycotina</taxon>
        <taxon>Agaricomycetes</taxon>
        <taxon>Agaricomycetidae</taxon>
        <taxon>Agaricales</taxon>
        <taxon>Marasmiineae</taxon>
        <taxon>Marasmiaceae</taxon>
        <taxon>Paramarasmius</taxon>
    </lineage>
</organism>
<name>A0AAW0C6K6_9AGAR</name>
<protein>
    <submittedName>
        <fullName evidence="2">Uncharacterized protein</fullName>
    </submittedName>
</protein>
<dbReference type="AlphaFoldDB" id="A0AAW0C6K6"/>
<feature type="region of interest" description="Disordered" evidence="1">
    <location>
        <begin position="1"/>
        <end position="21"/>
    </location>
</feature>
<proteinExistence type="predicted"/>
<evidence type="ECO:0000313" key="3">
    <source>
        <dbReference type="Proteomes" id="UP001383192"/>
    </source>
</evidence>